<dbReference type="Pfam" id="PF13799">
    <property type="entry name" value="DUF4183"/>
    <property type="match status" value="1"/>
</dbReference>
<evidence type="ECO:0000313" key="2">
    <source>
        <dbReference type="EMBL" id="TQR35147.1"/>
    </source>
</evidence>
<proteinExistence type="predicted"/>
<comment type="caution">
    <text evidence="2">The sequence shown here is derived from an EMBL/GenBank/DDBJ whole genome shotgun (WGS) entry which is preliminary data.</text>
</comment>
<dbReference type="RefSeq" id="WP_142508262.1">
    <property type="nucleotide sequence ID" value="NZ_SADV01000005.1"/>
</dbReference>
<dbReference type="EMBL" id="SADV01000005">
    <property type="protein sequence ID" value="TQR35147.1"/>
    <property type="molecule type" value="Genomic_DNA"/>
</dbReference>
<reference evidence="2 3" key="1">
    <citation type="submission" date="2018-03" db="EMBL/GenBank/DDBJ databases">
        <title>Aerobic endospore-forming bacteria genome sequencing and assembly.</title>
        <authorList>
            <person name="Cavalcante D.A."/>
            <person name="Driks A."/>
            <person name="Putonti C."/>
            <person name="De-Souza M.T."/>
        </authorList>
    </citation>
    <scope>NUCLEOTIDE SEQUENCE [LARGE SCALE GENOMIC DNA]</scope>
    <source>
        <strain evidence="2 3">SDF0037</strain>
    </source>
</reference>
<gene>
    <name evidence="2" type="ORF">C7Y47_07795</name>
</gene>
<accession>A0A544UMS8</accession>
<organism evidence="2 3">
    <name type="scientific">Lysinibacillus sphaericus</name>
    <name type="common">Bacillus sphaericus</name>
    <dbReference type="NCBI Taxonomy" id="1421"/>
    <lineage>
        <taxon>Bacteria</taxon>
        <taxon>Bacillati</taxon>
        <taxon>Bacillota</taxon>
        <taxon>Bacilli</taxon>
        <taxon>Bacillales</taxon>
        <taxon>Bacillaceae</taxon>
        <taxon>Lysinibacillus</taxon>
    </lineage>
</organism>
<dbReference type="OrthoDB" id="2623159at2"/>
<protein>
    <submittedName>
        <fullName evidence="2">DUF4183 domain-containing protein</fullName>
    </submittedName>
</protein>
<dbReference type="InterPro" id="IPR025237">
    <property type="entry name" value="DUF4183"/>
</dbReference>
<feature type="domain" description="DUF4183" evidence="1">
    <location>
        <begin position="68"/>
        <end position="134"/>
    </location>
</feature>
<sequence length="141" mass="15685">MVNYRDHGKIEQKCKCGCEDRFIWPRIKASTIPSVDPPPVITPNGNIIPTVNRYFFIATSDIHLTNGVTLPASQFWDDDGNPVTEFKIFNPNGYVNLFINAVMQEGGIYTIIPTSLTLSPDNSTIYKGTPIIIESLGFSTM</sequence>
<name>A0A544UMS8_LYSSH</name>
<dbReference type="Proteomes" id="UP000317944">
    <property type="component" value="Unassembled WGS sequence"/>
</dbReference>
<evidence type="ECO:0000259" key="1">
    <source>
        <dbReference type="Pfam" id="PF13799"/>
    </source>
</evidence>
<dbReference type="AlphaFoldDB" id="A0A544UMS8"/>
<evidence type="ECO:0000313" key="3">
    <source>
        <dbReference type="Proteomes" id="UP000317944"/>
    </source>
</evidence>